<keyword evidence="2" id="KW-0812">Transmembrane</keyword>
<dbReference type="EMBL" id="VSWC01000119">
    <property type="protein sequence ID" value="KAA1082593.1"/>
    <property type="molecule type" value="Genomic_DNA"/>
</dbReference>
<sequence length="129" mass="14883">MEETLRIEALQAIDFLERHKRTHTDNPYREALTPGPKKDRYVDTNSKVKSLKEMVARDLGFQGTVKHPRIWYLQTTDVGAPMKNHGTPPAPRRDTQVQVQLPRPNPSVMLAFILLSYALLFFLLFSDCF</sequence>
<feature type="transmembrane region" description="Helical" evidence="2">
    <location>
        <begin position="108"/>
        <end position="126"/>
    </location>
</feature>
<dbReference type="EMBL" id="VDEP01000071">
    <property type="protein sequence ID" value="KAA1133512.1"/>
    <property type="molecule type" value="Genomic_DNA"/>
</dbReference>
<gene>
    <name evidence="3" type="ORF">PGT21_007775</name>
    <name evidence="4" type="ORF">PGTUg99_050268</name>
</gene>
<evidence type="ECO:0000313" key="6">
    <source>
        <dbReference type="Proteomes" id="UP000325313"/>
    </source>
</evidence>
<reference evidence="5 6" key="1">
    <citation type="submission" date="2019-05" db="EMBL/GenBank/DDBJ databases">
        <title>Emergence of the Ug99 lineage of the wheat stem rust pathogen through somatic hybridization.</title>
        <authorList>
            <person name="Li F."/>
            <person name="Upadhyaya N.M."/>
            <person name="Sperschneider J."/>
            <person name="Matny O."/>
            <person name="Nguyen-Phuc H."/>
            <person name="Mago R."/>
            <person name="Raley C."/>
            <person name="Miller M.E."/>
            <person name="Silverstein K.A.T."/>
            <person name="Henningsen E."/>
            <person name="Hirsch C.D."/>
            <person name="Visser B."/>
            <person name="Pretorius Z.A."/>
            <person name="Steffenson B.J."/>
            <person name="Schwessinger B."/>
            <person name="Dodds P.N."/>
            <person name="Figueroa M."/>
        </authorList>
    </citation>
    <scope>NUCLEOTIDE SEQUENCE [LARGE SCALE GENOMIC DNA]</scope>
    <source>
        <strain evidence="3">21-0</strain>
        <strain evidence="4 6">Ug99</strain>
    </source>
</reference>
<keyword evidence="2" id="KW-0472">Membrane</keyword>
<proteinExistence type="predicted"/>
<organism evidence="3 5">
    <name type="scientific">Puccinia graminis f. sp. tritici</name>
    <dbReference type="NCBI Taxonomy" id="56615"/>
    <lineage>
        <taxon>Eukaryota</taxon>
        <taxon>Fungi</taxon>
        <taxon>Dikarya</taxon>
        <taxon>Basidiomycota</taxon>
        <taxon>Pucciniomycotina</taxon>
        <taxon>Pucciniomycetes</taxon>
        <taxon>Pucciniales</taxon>
        <taxon>Pucciniaceae</taxon>
        <taxon>Puccinia</taxon>
    </lineage>
</organism>
<dbReference type="AlphaFoldDB" id="A0A5B0N1Z9"/>
<keyword evidence="5" id="KW-1185">Reference proteome</keyword>
<evidence type="ECO:0000256" key="1">
    <source>
        <dbReference type="SAM" id="MobiDB-lite"/>
    </source>
</evidence>
<keyword evidence="2" id="KW-1133">Transmembrane helix</keyword>
<evidence type="ECO:0000313" key="5">
    <source>
        <dbReference type="Proteomes" id="UP000324748"/>
    </source>
</evidence>
<accession>A0A5B0N1Z9</accession>
<evidence type="ECO:0000313" key="3">
    <source>
        <dbReference type="EMBL" id="KAA1082593.1"/>
    </source>
</evidence>
<dbReference type="Proteomes" id="UP000324748">
    <property type="component" value="Unassembled WGS sequence"/>
</dbReference>
<feature type="region of interest" description="Disordered" evidence="1">
    <location>
        <begin position="24"/>
        <end position="43"/>
    </location>
</feature>
<protein>
    <submittedName>
        <fullName evidence="3">Uncharacterized protein</fullName>
    </submittedName>
</protein>
<dbReference type="Proteomes" id="UP000325313">
    <property type="component" value="Unassembled WGS sequence"/>
</dbReference>
<comment type="caution">
    <text evidence="3">The sequence shown here is derived from an EMBL/GenBank/DDBJ whole genome shotgun (WGS) entry which is preliminary data.</text>
</comment>
<name>A0A5B0N1Z9_PUCGR</name>
<evidence type="ECO:0000313" key="4">
    <source>
        <dbReference type="EMBL" id="KAA1133512.1"/>
    </source>
</evidence>
<evidence type="ECO:0000256" key="2">
    <source>
        <dbReference type="SAM" id="Phobius"/>
    </source>
</evidence>